<dbReference type="AlphaFoldDB" id="A0A643ET77"/>
<dbReference type="CDD" id="cd00882">
    <property type="entry name" value="Ras_like_GTPase"/>
    <property type="match status" value="1"/>
</dbReference>
<dbReference type="InterPro" id="IPR027417">
    <property type="entry name" value="P-loop_NTPase"/>
</dbReference>
<feature type="domain" description="IcmF-related" evidence="3">
    <location>
        <begin position="504"/>
        <end position="798"/>
    </location>
</feature>
<dbReference type="InterPro" id="IPR053156">
    <property type="entry name" value="T6SS_TssM-like"/>
</dbReference>
<dbReference type="RefSeq" id="WP_151155236.1">
    <property type="nucleotide sequence ID" value="NZ_CAXYQV010000040.1"/>
</dbReference>
<evidence type="ECO:0000259" key="2">
    <source>
        <dbReference type="Pfam" id="PF06744"/>
    </source>
</evidence>
<feature type="transmembrane region" description="Helical" evidence="1">
    <location>
        <begin position="445"/>
        <end position="467"/>
    </location>
</feature>
<dbReference type="Pfam" id="PF06744">
    <property type="entry name" value="IcmF_C"/>
    <property type="match status" value="1"/>
</dbReference>
<evidence type="ECO:0000259" key="4">
    <source>
        <dbReference type="Pfam" id="PF14331"/>
    </source>
</evidence>
<comment type="caution">
    <text evidence="6">The sequence shown here is derived from an EMBL/GenBank/DDBJ whole genome shotgun (WGS) entry which is preliminary data.</text>
</comment>
<name>A0A643ET77_PSEAI</name>
<feature type="transmembrane region" description="Helical" evidence="1">
    <location>
        <begin position="7"/>
        <end position="27"/>
    </location>
</feature>
<dbReference type="Pfam" id="PF06761">
    <property type="entry name" value="IcmF-related"/>
    <property type="match status" value="1"/>
</dbReference>
<feature type="domain" description="Type VI secretion system IcmF C-terminal" evidence="2">
    <location>
        <begin position="1052"/>
        <end position="1158"/>
    </location>
</feature>
<dbReference type="Pfam" id="PF21070">
    <property type="entry name" value="IcmF_helical"/>
    <property type="match status" value="1"/>
</dbReference>
<keyword evidence="1" id="KW-1133">Transmembrane helix</keyword>
<dbReference type="NCBIfam" id="TIGR03348">
    <property type="entry name" value="VI_IcmF"/>
    <property type="match status" value="1"/>
</dbReference>
<gene>
    <name evidence="6" type="primary">tssM</name>
    <name evidence="6" type="ORF">F7R07_00390</name>
</gene>
<evidence type="ECO:0000256" key="1">
    <source>
        <dbReference type="SAM" id="Phobius"/>
    </source>
</evidence>
<evidence type="ECO:0000313" key="6">
    <source>
        <dbReference type="EMBL" id="KAB0563143.1"/>
    </source>
</evidence>
<sequence>MKGFLNFFARWVVPVLGLLALSLIIWFLGPLLRLGNYEPLASATSRWVLIVLLFLVWIGFRVLRIVQARRNAAKVMQSLAEVSAPDAASVATAEELATLKQRMDEALALLKRAKLGGSERRNLYELPWYVIIGPPGSGKTTALMNSGLDFPLAAQMGAGAIRGVGGTRNCDWWFTDEAVLLDTAGRYTTQDSHAQVDKAAWLGFLDLLKTQRKRRPIDGAFIAISLSDLLLGSDAERAAHAQAIRARIQELYQQLGVRFPIYVMLTKFDLVPGFMEFFDSLNREERAQVWGMTFALDDGKSAEGPLAVFDSEFALLEQRLTARLVERLQQERDPARRDLVYGFPQQFAALRECLGEFLNGVFKPNPYEERPLLRGLYFTSGTQEGSPIDRLIGSMAQSMNLDRQHLARQTGTGRSYFIERLFREVAFGERGLVGTNPKVERRRKWLTIGALSATALVVLAVTAVWIASYRANQSYIAAVDQRVDPLARGIESLSPAQRDVLAVLPQLNAVQNLAGDAPGWAEGYGLYQGDMLGEESASVYRKLLIAVFAPRLVTRIEEQLRSGGSSDFLYEGLKAYLMLGSPDHYDADFIKAWISLDWERNLPRDLSPEQRQALHAHLDALLERRPPSARLDQDLVEDLRRQLQQLPVAQRVYDRVKRQRLPKDVPDFRISDAAGRDAPLVFARKSGKPLTDPLSGFFTYRGYREVFLTASLSQAGTIAEEQWVLGRDLNDAGDAANLALDVRRLYFQDYLRQWDDLLADLTVVPITNVTQAADVLRILSGPTSPFRKLLEAVARETDLQKGDRLVAAQVKKAADGTVDKLKQRLGSLVGQEEEQGAREQPQQVDSDPISAHFAELNSLVSKGEGGNEPAPIDSLLEDMNALYVQVSAMAGASGDSLLGDAKNQVAAAASRVALSAERQPPVVQGLVKNVVNSTTSSMMGSVRNQLNAAWISDVVSVYRQSLAGRYPIAAGSSRDATLEDFGHFFGAGGVMDSYFRQYLQPYVDTSASTWRWQPGAAQKLGINPGVLHTFQRAAAIRDAFFRSGGMQPAVRFELKPVTMDAAISQFILDLDGQQLTYDHGPARPVAMQWPSANGLGVVRLTVTPPPSSGRSGLTLEGPWAWFRLLDQSDLERGNSPDRFTLRLRIDGSSIACELRASSAFNPFKSRVVSGFSLPERL</sequence>
<dbReference type="EMBL" id="VZPH01000013">
    <property type="protein sequence ID" value="KAB0563143.1"/>
    <property type="molecule type" value="Genomic_DNA"/>
</dbReference>
<organism evidence="6">
    <name type="scientific">Pseudomonas aeruginosa</name>
    <dbReference type="NCBI Taxonomy" id="287"/>
    <lineage>
        <taxon>Bacteria</taxon>
        <taxon>Pseudomonadati</taxon>
        <taxon>Pseudomonadota</taxon>
        <taxon>Gammaproteobacteria</taxon>
        <taxon>Pseudomonadales</taxon>
        <taxon>Pseudomonadaceae</taxon>
        <taxon>Pseudomonas</taxon>
    </lineage>
</organism>
<reference evidence="6" key="1">
    <citation type="submission" date="2019-09" db="EMBL/GenBank/DDBJ databases">
        <title>Draft genome sequences of 48 bacterial type strains from the CCUG.</title>
        <authorList>
            <person name="Tunovic T."/>
            <person name="Pineiro-Iglesias B."/>
            <person name="Unosson C."/>
            <person name="Inganas E."/>
            <person name="Ohlen M."/>
            <person name="Cardew S."/>
            <person name="Jensie-Markopoulos S."/>
            <person name="Salva-Serra F."/>
            <person name="Jaen-Luchoro D."/>
            <person name="Karlsson R."/>
            <person name="Svensson-Stadler L."/>
            <person name="Chun J."/>
            <person name="Moore E."/>
        </authorList>
    </citation>
    <scope>NUCLEOTIDE SEQUENCE</scope>
    <source>
        <strain evidence="6">CCUG 551</strain>
    </source>
</reference>
<dbReference type="InterPro" id="IPR025743">
    <property type="entry name" value="TssM1_N"/>
</dbReference>
<feature type="transmembrane region" description="Helical" evidence="1">
    <location>
        <begin position="47"/>
        <end position="66"/>
    </location>
</feature>
<protein>
    <submittedName>
        <fullName evidence="6">Type VI secretion system membrane subunit TssM</fullName>
    </submittedName>
</protein>
<feature type="domain" description="Type VI secretion system component TssM1 helical" evidence="5">
    <location>
        <begin position="945"/>
        <end position="1044"/>
    </location>
</feature>
<dbReference type="Pfam" id="PF14331">
    <property type="entry name" value="IcmF-related_N"/>
    <property type="match status" value="1"/>
</dbReference>
<keyword evidence="1" id="KW-0472">Membrane</keyword>
<accession>A0A643ET77</accession>
<evidence type="ECO:0000259" key="3">
    <source>
        <dbReference type="Pfam" id="PF06761"/>
    </source>
</evidence>
<proteinExistence type="predicted"/>
<keyword evidence="1" id="KW-0812">Transmembrane</keyword>
<dbReference type="InterPro" id="IPR048677">
    <property type="entry name" value="TssM1_hel"/>
</dbReference>
<dbReference type="InterPro" id="IPR009612">
    <property type="entry name" value="IcmF-rel"/>
</dbReference>
<dbReference type="PANTHER" id="PTHR36153">
    <property type="entry name" value="INNER MEMBRANE PROTEIN-RELATED"/>
    <property type="match status" value="1"/>
</dbReference>
<dbReference type="InterPro" id="IPR010623">
    <property type="entry name" value="IcmF_C"/>
</dbReference>
<evidence type="ECO:0000259" key="5">
    <source>
        <dbReference type="Pfam" id="PF21070"/>
    </source>
</evidence>
<dbReference type="InterPro" id="IPR017731">
    <property type="entry name" value="TssM1-like"/>
</dbReference>
<dbReference type="PANTHER" id="PTHR36153:SF1">
    <property type="entry name" value="TYPE VI SECRETION SYSTEM COMPONENT TSSM1"/>
    <property type="match status" value="1"/>
</dbReference>
<dbReference type="SUPFAM" id="SSF52540">
    <property type="entry name" value="P-loop containing nucleoside triphosphate hydrolases"/>
    <property type="match status" value="1"/>
</dbReference>
<feature type="domain" description="Type VI secretion system component TssM1 N-terminal" evidence="4">
    <location>
        <begin position="195"/>
        <end position="453"/>
    </location>
</feature>